<sequence length="96" mass="11074">MPISTAPKDGTEILVCEFIGTDQPFVCIAAWVKPEHEHSEAGWWGAVAAYRHEDSIPHRWKMIAITPGCWQPLPEPEEGRKLRRRYAQILRSNRHD</sequence>
<protein>
    <recommendedName>
        <fullName evidence="3">DUF551 domain-containing protein</fullName>
    </recommendedName>
</protein>
<dbReference type="RefSeq" id="WP_309151786.1">
    <property type="nucleotide sequence ID" value="NZ_CP133568.1"/>
</dbReference>
<name>A0ABY9P7R5_9GAMM</name>
<accession>A0ABY9P7R5</accession>
<evidence type="ECO:0000313" key="2">
    <source>
        <dbReference type="Proteomes" id="UP001229313"/>
    </source>
</evidence>
<gene>
    <name evidence="1" type="ORF">RDV84_23280</name>
</gene>
<evidence type="ECO:0008006" key="3">
    <source>
        <dbReference type="Google" id="ProtNLM"/>
    </source>
</evidence>
<organism evidence="1 2">
    <name type="scientific">Lysobacter yananisis</name>
    <dbReference type="NCBI Taxonomy" id="1003114"/>
    <lineage>
        <taxon>Bacteria</taxon>
        <taxon>Pseudomonadati</taxon>
        <taxon>Pseudomonadota</taxon>
        <taxon>Gammaproteobacteria</taxon>
        <taxon>Lysobacterales</taxon>
        <taxon>Lysobacteraceae</taxon>
        <taxon>Lysobacter</taxon>
    </lineage>
</organism>
<dbReference type="Proteomes" id="UP001229313">
    <property type="component" value="Chromosome"/>
</dbReference>
<evidence type="ECO:0000313" key="1">
    <source>
        <dbReference type="EMBL" id="WMT02850.1"/>
    </source>
</evidence>
<proteinExistence type="predicted"/>
<keyword evidence="2" id="KW-1185">Reference proteome</keyword>
<dbReference type="EMBL" id="CP133568">
    <property type="protein sequence ID" value="WMT02850.1"/>
    <property type="molecule type" value="Genomic_DNA"/>
</dbReference>
<reference evidence="1 2" key="1">
    <citation type="submission" date="2023-08" db="EMBL/GenBank/DDBJ databases">
        <title>The whole genome sequence of Lysobacter yananisis.</title>
        <authorList>
            <person name="Sun H."/>
        </authorList>
    </citation>
    <scope>NUCLEOTIDE SEQUENCE [LARGE SCALE GENOMIC DNA]</scope>
    <source>
        <strain evidence="1 2">SNNU513</strain>
    </source>
</reference>